<gene>
    <name evidence="7" type="ORF">MATL_G00061340</name>
</gene>
<dbReference type="Gene3D" id="2.130.10.10">
    <property type="entry name" value="YVTN repeat-like/Quinoprotein amine dehydrogenase"/>
    <property type="match status" value="1"/>
</dbReference>
<dbReference type="InterPro" id="IPR019775">
    <property type="entry name" value="WD40_repeat_CS"/>
</dbReference>
<dbReference type="Proteomes" id="UP001046870">
    <property type="component" value="Chromosome 4"/>
</dbReference>
<evidence type="ECO:0000313" key="7">
    <source>
        <dbReference type="EMBL" id="KAG7480921.1"/>
    </source>
</evidence>
<dbReference type="InterPro" id="IPR036036">
    <property type="entry name" value="SOCS_box-like_dom_sf"/>
</dbReference>
<dbReference type="InterPro" id="IPR051983">
    <property type="entry name" value="WSB_SOCS-box_domain"/>
</dbReference>
<dbReference type="SMART" id="SM00969">
    <property type="entry name" value="SOCS_box"/>
    <property type="match status" value="1"/>
</dbReference>
<feature type="repeat" description="WD" evidence="5">
    <location>
        <begin position="152"/>
        <end position="186"/>
    </location>
</feature>
<dbReference type="EMBL" id="JAFDVH010000004">
    <property type="protein sequence ID" value="KAG7480921.1"/>
    <property type="molecule type" value="Genomic_DNA"/>
</dbReference>
<reference evidence="7" key="1">
    <citation type="submission" date="2021-01" db="EMBL/GenBank/DDBJ databases">
        <authorList>
            <person name="Zahm M."/>
            <person name="Roques C."/>
            <person name="Cabau C."/>
            <person name="Klopp C."/>
            <person name="Donnadieu C."/>
            <person name="Jouanno E."/>
            <person name="Lampietro C."/>
            <person name="Louis A."/>
            <person name="Herpin A."/>
            <person name="Echchiki A."/>
            <person name="Berthelot C."/>
            <person name="Parey E."/>
            <person name="Roest-Crollius H."/>
            <person name="Braasch I."/>
            <person name="Postlethwait J."/>
            <person name="Bobe J."/>
            <person name="Montfort J."/>
            <person name="Bouchez O."/>
            <person name="Begum T."/>
            <person name="Mejri S."/>
            <person name="Adams A."/>
            <person name="Chen W.-J."/>
            <person name="Guiguen Y."/>
        </authorList>
    </citation>
    <scope>NUCLEOTIDE SEQUENCE</scope>
    <source>
        <strain evidence="7">YG-15Mar2019-1</strain>
        <tissue evidence="7">Brain</tissue>
    </source>
</reference>
<feature type="domain" description="SOCS box" evidence="6">
    <location>
        <begin position="368"/>
        <end position="410"/>
    </location>
</feature>
<dbReference type="Pfam" id="PF00400">
    <property type="entry name" value="WD40"/>
    <property type="match status" value="3"/>
</dbReference>
<dbReference type="PROSITE" id="PS00678">
    <property type="entry name" value="WD_REPEATS_1"/>
    <property type="match status" value="2"/>
</dbReference>
<keyword evidence="2 5" id="KW-0853">WD repeat</keyword>
<dbReference type="InterPro" id="IPR015943">
    <property type="entry name" value="WD40/YVTN_repeat-like_dom_sf"/>
</dbReference>
<comment type="pathway">
    <text evidence="1">Protein modification; protein ubiquitination.</text>
</comment>
<evidence type="ECO:0000256" key="1">
    <source>
        <dbReference type="ARBA" id="ARBA00004906"/>
    </source>
</evidence>
<proteinExistence type="predicted"/>
<dbReference type="InterPro" id="IPR001680">
    <property type="entry name" value="WD40_rpt"/>
</dbReference>
<keyword evidence="4" id="KW-0833">Ubl conjugation pathway</keyword>
<keyword evidence="3" id="KW-0677">Repeat</keyword>
<sequence>MDSCMCSSNDVPRTGETAAPILELKPVHPPSLDGRAGCETWSVEFSPDGSYFAWSLGYGIVKLLSWPLQDIGGHTSSPDVGVLKNPKDKTLDCGQTVWGLAFGPRPARSAGRTYDANQEALSESLALLLATGLNNGTIKIWEVTTGHLLFDLSGHQGVVRDLVFAPNGSLTLVSGSRDKTLRIWDLTKPGQAAHVLRGHTSWVYSCSVSPDCSMIASVCRGNTKVYLWSLRSYTFIRNLGDIRMFLVSCDFSPDGALLATAAFASNWEIDLWDPYTGDILVTLQECSYCNIEIMDNPIRAVRFSTEGLHLALVTEDRAMQIWEMGQEKPVIETEVRRFSNGLCCTFHPQGGIVATGTRDGHVKFWRVPRTVPSLSHLSRVALRYFTSTHQVMALPIPSKLKDILTYRNLQGHQEARCILHR</sequence>
<evidence type="ECO:0000256" key="3">
    <source>
        <dbReference type="ARBA" id="ARBA00022737"/>
    </source>
</evidence>
<dbReference type="PANTHER" id="PTHR15622">
    <property type="entry name" value="WD40 REPEAT PROTEIN"/>
    <property type="match status" value="1"/>
</dbReference>
<evidence type="ECO:0000259" key="6">
    <source>
        <dbReference type="PROSITE" id="PS50225"/>
    </source>
</evidence>
<dbReference type="PROSITE" id="PS50225">
    <property type="entry name" value="SOCS"/>
    <property type="match status" value="1"/>
</dbReference>
<dbReference type="SUPFAM" id="SSF50978">
    <property type="entry name" value="WD40 repeat-like"/>
    <property type="match status" value="1"/>
</dbReference>
<dbReference type="AlphaFoldDB" id="A0A9D3QCL8"/>
<evidence type="ECO:0000256" key="4">
    <source>
        <dbReference type="ARBA" id="ARBA00022786"/>
    </source>
</evidence>
<name>A0A9D3QCL8_MEGAT</name>
<dbReference type="SMART" id="SM00253">
    <property type="entry name" value="SOCS"/>
    <property type="match status" value="1"/>
</dbReference>
<dbReference type="SUPFAM" id="SSF158235">
    <property type="entry name" value="SOCS box-like"/>
    <property type="match status" value="1"/>
</dbReference>
<dbReference type="InterPro" id="IPR001496">
    <property type="entry name" value="SOCS_box"/>
</dbReference>
<protein>
    <recommendedName>
        <fullName evidence="6">SOCS box domain-containing protein</fullName>
    </recommendedName>
</protein>
<dbReference type="InterPro" id="IPR020472">
    <property type="entry name" value="WD40_PAC1"/>
</dbReference>
<evidence type="ECO:0000256" key="2">
    <source>
        <dbReference type="ARBA" id="ARBA00022574"/>
    </source>
</evidence>
<comment type="caution">
    <text evidence="7">The sequence shown here is derived from an EMBL/GenBank/DDBJ whole genome shotgun (WGS) entry which is preliminary data.</text>
</comment>
<dbReference type="PROSITE" id="PS50082">
    <property type="entry name" value="WD_REPEATS_2"/>
    <property type="match status" value="2"/>
</dbReference>
<dbReference type="Pfam" id="PF07525">
    <property type="entry name" value="SOCS_box"/>
    <property type="match status" value="1"/>
</dbReference>
<dbReference type="GO" id="GO:0000209">
    <property type="term" value="P:protein polyubiquitination"/>
    <property type="evidence" value="ECO:0007669"/>
    <property type="project" value="TreeGrafter"/>
</dbReference>
<keyword evidence="8" id="KW-1185">Reference proteome</keyword>
<dbReference type="OrthoDB" id="538223at2759"/>
<dbReference type="PANTHER" id="PTHR15622:SF1">
    <property type="entry name" value="WD REPEAT AND SOCS BOX-CONTAINING PROTEIN 2"/>
    <property type="match status" value="1"/>
</dbReference>
<evidence type="ECO:0000256" key="5">
    <source>
        <dbReference type="PROSITE-ProRule" id="PRU00221"/>
    </source>
</evidence>
<dbReference type="InterPro" id="IPR036322">
    <property type="entry name" value="WD40_repeat_dom_sf"/>
</dbReference>
<dbReference type="SMART" id="SM00320">
    <property type="entry name" value="WD40"/>
    <property type="match status" value="6"/>
</dbReference>
<accession>A0A9D3QCL8</accession>
<dbReference type="PROSITE" id="PS50294">
    <property type="entry name" value="WD_REPEATS_REGION"/>
    <property type="match status" value="1"/>
</dbReference>
<evidence type="ECO:0000313" key="8">
    <source>
        <dbReference type="Proteomes" id="UP001046870"/>
    </source>
</evidence>
<dbReference type="PRINTS" id="PR00320">
    <property type="entry name" value="GPROTEINBRPT"/>
</dbReference>
<dbReference type="Gene3D" id="1.10.750.20">
    <property type="entry name" value="SOCS box"/>
    <property type="match status" value="1"/>
</dbReference>
<feature type="repeat" description="WD" evidence="5">
    <location>
        <begin position="346"/>
        <end position="367"/>
    </location>
</feature>
<organism evidence="7 8">
    <name type="scientific">Megalops atlanticus</name>
    <name type="common">Tarpon</name>
    <name type="synonym">Clupea gigantea</name>
    <dbReference type="NCBI Taxonomy" id="7932"/>
    <lineage>
        <taxon>Eukaryota</taxon>
        <taxon>Metazoa</taxon>
        <taxon>Chordata</taxon>
        <taxon>Craniata</taxon>
        <taxon>Vertebrata</taxon>
        <taxon>Euteleostomi</taxon>
        <taxon>Actinopterygii</taxon>
        <taxon>Neopterygii</taxon>
        <taxon>Teleostei</taxon>
        <taxon>Elopiformes</taxon>
        <taxon>Megalopidae</taxon>
        <taxon>Megalops</taxon>
    </lineage>
</organism>
<dbReference type="GO" id="GO:0035556">
    <property type="term" value="P:intracellular signal transduction"/>
    <property type="evidence" value="ECO:0007669"/>
    <property type="project" value="InterPro"/>
</dbReference>
<dbReference type="CDD" id="cd00200">
    <property type="entry name" value="WD40"/>
    <property type="match status" value="1"/>
</dbReference>